<dbReference type="EMBL" id="CP011770">
    <property type="protein sequence ID" value="AKM11869.1"/>
    <property type="molecule type" value="Genomic_DNA"/>
</dbReference>
<evidence type="ECO:0000313" key="1">
    <source>
        <dbReference type="EMBL" id="AKM11869.1"/>
    </source>
</evidence>
<name>A0A0G3XMG7_9SPHN</name>
<protein>
    <submittedName>
        <fullName evidence="1">Uncharacterized protein</fullName>
    </submittedName>
</protein>
<reference evidence="1 2" key="1">
    <citation type="submission" date="2015-06" db="EMBL/GenBank/DDBJ databases">
        <authorList>
            <person name="Zeng Y."/>
            <person name="Huang Y."/>
        </authorList>
    </citation>
    <scope>NUCLEOTIDE SEQUENCE [LARGE SCALE GENOMIC DNA]</scope>
    <source>
        <strain evidence="1 2">PQ-2</strain>
    </source>
</reference>
<dbReference type="Proteomes" id="UP000035287">
    <property type="component" value="Chromosome"/>
</dbReference>
<evidence type="ECO:0000313" key="2">
    <source>
        <dbReference type="Proteomes" id="UP000035287"/>
    </source>
</evidence>
<keyword evidence="2" id="KW-1185">Reference proteome</keyword>
<dbReference type="KEGG" id="cna:AB433_14195"/>
<organism evidence="1 2">
    <name type="scientific">Croceicoccus naphthovorans</name>
    <dbReference type="NCBI Taxonomy" id="1348774"/>
    <lineage>
        <taxon>Bacteria</taxon>
        <taxon>Pseudomonadati</taxon>
        <taxon>Pseudomonadota</taxon>
        <taxon>Alphaproteobacteria</taxon>
        <taxon>Sphingomonadales</taxon>
        <taxon>Erythrobacteraceae</taxon>
        <taxon>Croceicoccus</taxon>
    </lineage>
</organism>
<gene>
    <name evidence="1" type="ORF">AB433_14195</name>
</gene>
<sequence length="268" mass="28224">MPAIAAPNAALAQSDSSQISAIPYADLADLATAAPMVVVVKVKKAVELDKDRTGPVREGWTRAYVEAETERLLAGNSPIGGKIKYLADVKLDSRGRMPNFKKSTMVLFARPVAGRPGEIQLVAPDGQVPIGLVGEERLRGLLQQTLSADAAPEVTGVRDALHTPGNLAGEGETQIFLETADGEPASIAVLTRPGQPPRWGLSLGELVNPDAGPPAPNTLAWYRLACALPQQLPASAQIATDPAMRAAAARDYALVVRQLGACGRQRVF</sequence>
<dbReference type="AlphaFoldDB" id="A0A0G3XMG7"/>
<accession>A0A0G3XMG7</accession>
<dbReference type="PATRIC" id="fig|1348774.3.peg.2984"/>
<proteinExistence type="predicted"/>